<dbReference type="PANTHER" id="PTHR43639:SF5">
    <property type="entry name" value="OXIDOREDUCTASE, SHORT-CHAIN DEHYDROGENASE_REDUCTASE FAMILY (AFU_ORTHOLOGUE AFUA_6G09140)"/>
    <property type="match status" value="1"/>
</dbReference>
<dbReference type="InterPro" id="IPR002347">
    <property type="entry name" value="SDR_fam"/>
</dbReference>
<dbReference type="PRINTS" id="PR00081">
    <property type="entry name" value="GDHRDH"/>
</dbReference>
<dbReference type="AlphaFoldDB" id="A0A0D2FBZ5"/>
<dbReference type="Proteomes" id="UP000053029">
    <property type="component" value="Unassembled WGS sequence"/>
</dbReference>
<dbReference type="FunFam" id="3.40.50.720:FF:000084">
    <property type="entry name" value="Short-chain dehydrogenase reductase"/>
    <property type="match status" value="1"/>
</dbReference>
<organism evidence="3 4">
    <name type="scientific">Fonsecaea pedrosoi CBS 271.37</name>
    <dbReference type="NCBI Taxonomy" id="1442368"/>
    <lineage>
        <taxon>Eukaryota</taxon>
        <taxon>Fungi</taxon>
        <taxon>Dikarya</taxon>
        <taxon>Ascomycota</taxon>
        <taxon>Pezizomycotina</taxon>
        <taxon>Eurotiomycetes</taxon>
        <taxon>Chaetothyriomycetidae</taxon>
        <taxon>Chaetothyriales</taxon>
        <taxon>Herpotrichiellaceae</taxon>
        <taxon>Fonsecaea</taxon>
    </lineage>
</organism>
<dbReference type="VEuPathDB" id="FungiDB:Z517_03411"/>
<dbReference type="Gene3D" id="3.40.50.720">
    <property type="entry name" value="NAD(P)-binding Rossmann-like Domain"/>
    <property type="match status" value="1"/>
</dbReference>
<dbReference type="OrthoDB" id="294295at2759"/>
<keyword evidence="1" id="KW-0521">NADP</keyword>
<sequence length="255" mass="26731">MSSTGRRLDGKVAIVTGGASGFGKAIAGLFAQQGAKVVIADLSAEAGQAVAKATGGVFTVADVTKRSDWEKLLALALDKFGGLDIVVNNAGTSYRAKPTEDVTDKDYDLVFDVNVRSVYLSGSVILPYFLKNDRPGNFINISSASALRPRPKLVWYAASKGAVSNATRALAIEYARRKIRFNTVNPGPAITGLKDAFSGGAKDPDAAMVRMVEDSVPMGHPAETIDIANACLFLASEESAFVTGIELPVDGGRCA</sequence>
<evidence type="ECO:0000313" key="4">
    <source>
        <dbReference type="Proteomes" id="UP000053029"/>
    </source>
</evidence>
<dbReference type="NCBIfam" id="NF005559">
    <property type="entry name" value="PRK07231.1"/>
    <property type="match status" value="1"/>
</dbReference>
<dbReference type="RefSeq" id="XP_013287970.1">
    <property type="nucleotide sequence ID" value="XM_013432516.1"/>
</dbReference>
<dbReference type="HOGENOM" id="CLU_010194_1_0_1"/>
<dbReference type="GO" id="GO:0016491">
    <property type="term" value="F:oxidoreductase activity"/>
    <property type="evidence" value="ECO:0007669"/>
    <property type="project" value="UniProtKB-KW"/>
</dbReference>
<dbReference type="EMBL" id="KN846970">
    <property type="protein sequence ID" value="KIW84162.1"/>
    <property type="molecule type" value="Genomic_DNA"/>
</dbReference>
<name>A0A0D2FBZ5_9EURO</name>
<dbReference type="PANTHER" id="PTHR43639">
    <property type="entry name" value="OXIDOREDUCTASE, SHORT-CHAIN DEHYDROGENASE/REDUCTASE FAMILY (AFU_ORTHOLOGUE AFUA_5G02870)"/>
    <property type="match status" value="1"/>
</dbReference>
<keyword evidence="2" id="KW-0560">Oxidoreductase</keyword>
<dbReference type="SUPFAM" id="SSF51735">
    <property type="entry name" value="NAD(P)-binding Rossmann-fold domains"/>
    <property type="match status" value="1"/>
</dbReference>
<keyword evidence="4" id="KW-1185">Reference proteome</keyword>
<accession>A0A0D2FBZ5</accession>
<evidence type="ECO:0000256" key="2">
    <source>
        <dbReference type="ARBA" id="ARBA00023002"/>
    </source>
</evidence>
<evidence type="ECO:0000256" key="1">
    <source>
        <dbReference type="ARBA" id="ARBA00022857"/>
    </source>
</evidence>
<gene>
    <name evidence="3" type="ORF">Z517_03411</name>
</gene>
<evidence type="ECO:0000313" key="3">
    <source>
        <dbReference type="EMBL" id="KIW84162.1"/>
    </source>
</evidence>
<dbReference type="PRINTS" id="PR00080">
    <property type="entry name" value="SDRFAMILY"/>
</dbReference>
<dbReference type="STRING" id="1442368.A0A0D2FBZ5"/>
<dbReference type="InterPro" id="IPR036291">
    <property type="entry name" value="NAD(P)-bd_dom_sf"/>
</dbReference>
<dbReference type="Pfam" id="PF13561">
    <property type="entry name" value="adh_short_C2"/>
    <property type="match status" value="1"/>
</dbReference>
<protein>
    <submittedName>
        <fullName evidence="3">Uncharacterized protein</fullName>
    </submittedName>
</protein>
<dbReference type="GeneID" id="25302901"/>
<proteinExistence type="predicted"/>
<reference evidence="3 4" key="1">
    <citation type="submission" date="2015-01" db="EMBL/GenBank/DDBJ databases">
        <title>The Genome Sequence of Fonsecaea pedrosoi CBS 271.37.</title>
        <authorList>
            <consortium name="The Broad Institute Genomics Platform"/>
            <person name="Cuomo C."/>
            <person name="de Hoog S."/>
            <person name="Gorbushina A."/>
            <person name="Stielow B."/>
            <person name="Teixiera M."/>
            <person name="Abouelleil A."/>
            <person name="Chapman S.B."/>
            <person name="Priest M."/>
            <person name="Young S.K."/>
            <person name="Wortman J."/>
            <person name="Nusbaum C."/>
            <person name="Birren B."/>
        </authorList>
    </citation>
    <scope>NUCLEOTIDE SEQUENCE [LARGE SCALE GENOMIC DNA]</scope>
    <source>
        <strain evidence="3 4">CBS 271.37</strain>
    </source>
</reference>